<dbReference type="CDD" id="cd05483">
    <property type="entry name" value="retropepsin_like_bacteria"/>
    <property type="match status" value="1"/>
</dbReference>
<keyword evidence="2" id="KW-1185">Reference proteome</keyword>
<dbReference type="InterPro" id="IPR021109">
    <property type="entry name" value="Peptidase_aspartic_dom_sf"/>
</dbReference>
<dbReference type="RefSeq" id="WP_105221744.1">
    <property type="nucleotide sequence ID" value="NZ_CAWNSU010000113.1"/>
</dbReference>
<sequence>MQQIILFFIKTIVTFAGINFVLPPAIAQEAENCYMIDSAGTVVNLSNLCPEYQRSQSKTPQIFTARIKHRYGGIPVIDVTFNGQQQFEMIVDTGATQTSITPAMANQLGLVPVGSQIVQVASGEAIKLPTGRVSSIEVSGAILGDSQVLIAPLPLLGQNFFSRYDVTIRQNVVEFHVR</sequence>
<gene>
    <name evidence="1" type="ORF">BWI75_19060</name>
</gene>
<dbReference type="AlphaFoldDB" id="A0A6N8FYZ1"/>
<dbReference type="Proteomes" id="UP000441797">
    <property type="component" value="Unassembled WGS sequence"/>
</dbReference>
<dbReference type="OrthoDB" id="513120at2"/>
<accession>A0A6N8FYZ1</accession>
<evidence type="ECO:0000313" key="2">
    <source>
        <dbReference type="Proteomes" id="UP000441797"/>
    </source>
</evidence>
<proteinExistence type="predicted"/>
<dbReference type="InterPro" id="IPR034122">
    <property type="entry name" value="Retropepsin-like_bacterial"/>
</dbReference>
<dbReference type="EMBL" id="NAPY01000037">
    <property type="protein sequence ID" value="MUL38370.1"/>
    <property type="molecule type" value="Genomic_DNA"/>
</dbReference>
<comment type="caution">
    <text evidence="1">The sequence shown here is derived from an EMBL/GenBank/DDBJ whole genome shotgun (WGS) entry which is preliminary data.</text>
</comment>
<protein>
    <recommendedName>
        <fullName evidence="3">Aspartyl protease</fullName>
    </recommendedName>
</protein>
<dbReference type="SUPFAM" id="SSF50630">
    <property type="entry name" value="Acid proteases"/>
    <property type="match status" value="1"/>
</dbReference>
<evidence type="ECO:0000313" key="1">
    <source>
        <dbReference type="EMBL" id="MUL38370.1"/>
    </source>
</evidence>
<name>A0A6N8FYZ1_9CHRO</name>
<evidence type="ECO:0008006" key="3">
    <source>
        <dbReference type="Google" id="ProtNLM"/>
    </source>
</evidence>
<reference evidence="1 2" key="1">
    <citation type="journal article" date="2019" name="Front. Microbiol.">
        <title>Genomic Features for Desiccation Tolerance and Sugar Biosynthesis in the Extremophile Gloeocapsopsis sp. UTEX B3054.</title>
        <authorList>
            <person name="Urrejola C."/>
            <person name="Alcorta J."/>
            <person name="Salas L."/>
            <person name="Vasquez M."/>
            <person name="Polz M.F."/>
            <person name="Vicuna R."/>
            <person name="Diez B."/>
        </authorList>
    </citation>
    <scope>NUCLEOTIDE SEQUENCE [LARGE SCALE GENOMIC DNA]</scope>
    <source>
        <strain evidence="1 2">1H9</strain>
    </source>
</reference>
<dbReference type="Pfam" id="PF13975">
    <property type="entry name" value="gag-asp_proteas"/>
    <property type="match status" value="1"/>
</dbReference>
<dbReference type="Gene3D" id="2.40.70.10">
    <property type="entry name" value="Acid Proteases"/>
    <property type="match status" value="1"/>
</dbReference>
<organism evidence="1 2">
    <name type="scientific">Gloeocapsopsis dulcis AAB1 = 1H9</name>
    <dbReference type="NCBI Taxonomy" id="1433147"/>
    <lineage>
        <taxon>Bacteria</taxon>
        <taxon>Bacillati</taxon>
        <taxon>Cyanobacteriota</taxon>
        <taxon>Cyanophyceae</taxon>
        <taxon>Oscillatoriophycideae</taxon>
        <taxon>Chroococcales</taxon>
        <taxon>Chroococcaceae</taxon>
        <taxon>Gloeocapsopsis</taxon>
        <taxon>Gloeocapsopsis dulcis</taxon>
    </lineage>
</organism>